<feature type="domain" description="MATH" evidence="1">
    <location>
        <begin position="13"/>
        <end position="146"/>
    </location>
</feature>
<evidence type="ECO:0000259" key="1">
    <source>
        <dbReference type="PROSITE" id="PS50144"/>
    </source>
</evidence>
<reference evidence="2 3" key="1">
    <citation type="journal article" date="2018" name="Sci. Rep.">
        <title>Genomic signatures of local adaptation to the degree of environmental predictability in rotifers.</title>
        <authorList>
            <person name="Franch-Gras L."/>
            <person name="Hahn C."/>
            <person name="Garcia-Roger E.M."/>
            <person name="Carmona M.J."/>
            <person name="Serra M."/>
            <person name="Gomez A."/>
        </authorList>
    </citation>
    <scope>NUCLEOTIDE SEQUENCE [LARGE SCALE GENOMIC DNA]</scope>
    <source>
        <strain evidence="2">HYR1</strain>
    </source>
</reference>
<dbReference type="GO" id="GO:0016787">
    <property type="term" value="F:hydrolase activity"/>
    <property type="evidence" value="ECO:0007669"/>
    <property type="project" value="UniProtKB-KW"/>
</dbReference>
<dbReference type="InterPro" id="IPR002083">
    <property type="entry name" value="MATH/TRAF_dom"/>
</dbReference>
<dbReference type="Gene3D" id="2.60.210.10">
    <property type="entry name" value="Apoptosis, Tumor Necrosis Factor Receptor Associated Protein 2, Chain A"/>
    <property type="match status" value="1"/>
</dbReference>
<organism evidence="2 3">
    <name type="scientific">Brachionus plicatilis</name>
    <name type="common">Marine rotifer</name>
    <name type="synonym">Brachionus muelleri</name>
    <dbReference type="NCBI Taxonomy" id="10195"/>
    <lineage>
        <taxon>Eukaryota</taxon>
        <taxon>Metazoa</taxon>
        <taxon>Spiralia</taxon>
        <taxon>Gnathifera</taxon>
        <taxon>Rotifera</taxon>
        <taxon>Eurotatoria</taxon>
        <taxon>Monogononta</taxon>
        <taxon>Pseudotrocha</taxon>
        <taxon>Ploima</taxon>
        <taxon>Brachionidae</taxon>
        <taxon>Brachionus</taxon>
    </lineage>
</organism>
<dbReference type="InterPro" id="IPR008974">
    <property type="entry name" value="TRAF-like"/>
</dbReference>
<dbReference type="CDD" id="cd00121">
    <property type="entry name" value="MATH"/>
    <property type="match status" value="1"/>
</dbReference>
<gene>
    <name evidence="2" type="ORF">BpHYR1_011999</name>
</gene>
<proteinExistence type="predicted"/>
<dbReference type="AlphaFoldDB" id="A0A3M7PWE8"/>
<sequence length="166" mass="19502">MNEDDVDELSRSKATIHLKINDFSKLKKQKNFRIYSKQYVVRNFGWFIATKLDEDEIEKFGFFLHCRSIDYGDSNKSIGFPVKVNAKFSVLNRLNPSENLIQSLKYLYNDNNGYGYPSFIEIKKLIDPINGYYNLENDSIAVELAIQRKDNIFPKQLLYISFQTIF</sequence>
<dbReference type="Proteomes" id="UP000276133">
    <property type="component" value="Unassembled WGS sequence"/>
</dbReference>
<evidence type="ECO:0000313" key="3">
    <source>
        <dbReference type="Proteomes" id="UP000276133"/>
    </source>
</evidence>
<dbReference type="Pfam" id="PF22486">
    <property type="entry name" value="MATH_2"/>
    <property type="match status" value="1"/>
</dbReference>
<evidence type="ECO:0000313" key="2">
    <source>
        <dbReference type="EMBL" id="RNA03437.1"/>
    </source>
</evidence>
<dbReference type="OrthoDB" id="289038at2759"/>
<keyword evidence="3" id="KW-1185">Reference proteome</keyword>
<dbReference type="SUPFAM" id="SSF49599">
    <property type="entry name" value="TRAF domain-like"/>
    <property type="match status" value="1"/>
</dbReference>
<keyword evidence="2" id="KW-0378">Hydrolase</keyword>
<dbReference type="EMBL" id="REGN01008505">
    <property type="protein sequence ID" value="RNA03437.1"/>
    <property type="molecule type" value="Genomic_DNA"/>
</dbReference>
<name>A0A3M7PWE8_BRAPC</name>
<protein>
    <submittedName>
        <fullName evidence="2">Ubiquitin carboxyl-terminal hydrolase 7 isoform X3</fullName>
    </submittedName>
</protein>
<accession>A0A3M7PWE8</accession>
<dbReference type="PROSITE" id="PS50144">
    <property type="entry name" value="MATH"/>
    <property type="match status" value="1"/>
</dbReference>
<comment type="caution">
    <text evidence="2">The sequence shown here is derived from an EMBL/GenBank/DDBJ whole genome shotgun (WGS) entry which is preliminary data.</text>
</comment>